<dbReference type="GO" id="GO:0016853">
    <property type="term" value="F:isomerase activity"/>
    <property type="evidence" value="ECO:0007669"/>
    <property type="project" value="UniProtKB-KW"/>
</dbReference>
<evidence type="ECO:0000256" key="1">
    <source>
        <dbReference type="ARBA" id="ARBA00008270"/>
    </source>
</evidence>
<dbReference type="SUPFAM" id="SSF54506">
    <property type="entry name" value="Diaminopimelate epimerase-like"/>
    <property type="match status" value="1"/>
</dbReference>
<feature type="active site" evidence="3">
    <location>
        <position position="54"/>
    </location>
</feature>
<accession>A0A9X0CHN5</accession>
<dbReference type="GO" id="GO:0005737">
    <property type="term" value="C:cytoplasm"/>
    <property type="evidence" value="ECO:0007669"/>
    <property type="project" value="TreeGrafter"/>
</dbReference>
<dbReference type="AlphaFoldDB" id="A0A9X0CHN5"/>
<evidence type="ECO:0000313" key="4">
    <source>
        <dbReference type="EMBL" id="KAJ7352832.1"/>
    </source>
</evidence>
<protein>
    <recommendedName>
        <fullName evidence="6">Phenazine biosynthesis-like domain-containing protein</fullName>
    </recommendedName>
</protein>
<evidence type="ECO:0008006" key="6">
    <source>
        <dbReference type="Google" id="ProtNLM"/>
    </source>
</evidence>
<evidence type="ECO:0000256" key="2">
    <source>
        <dbReference type="ARBA" id="ARBA00023235"/>
    </source>
</evidence>
<dbReference type="EMBL" id="MU827346">
    <property type="protein sequence ID" value="KAJ7352832.1"/>
    <property type="molecule type" value="Genomic_DNA"/>
</dbReference>
<organism evidence="4 5">
    <name type="scientific">Desmophyllum pertusum</name>
    <dbReference type="NCBI Taxonomy" id="174260"/>
    <lineage>
        <taxon>Eukaryota</taxon>
        <taxon>Metazoa</taxon>
        <taxon>Cnidaria</taxon>
        <taxon>Anthozoa</taxon>
        <taxon>Hexacorallia</taxon>
        <taxon>Scleractinia</taxon>
        <taxon>Caryophylliina</taxon>
        <taxon>Caryophylliidae</taxon>
        <taxon>Desmophyllum</taxon>
    </lineage>
</organism>
<dbReference type="NCBIfam" id="TIGR00654">
    <property type="entry name" value="PhzF_family"/>
    <property type="match status" value="1"/>
</dbReference>
<dbReference type="PANTHER" id="PTHR13774:SF17">
    <property type="entry name" value="PHENAZINE BIOSYNTHESIS-LIKE DOMAIN-CONTAINING PROTEIN"/>
    <property type="match status" value="1"/>
</dbReference>
<evidence type="ECO:0000256" key="3">
    <source>
        <dbReference type="PIRSR" id="PIRSR016184-1"/>
    </source>
</evidence>
<name>A0A9X0CHN5_9CNID</name>
<comment type="caution">
    <text evidence="4">The sequence shown here is derived from an EMBL/GenBank/DDBJ whole genome shotgun (WGS) entry which is preliminary data.</text>
</comment>
<dbReference type="Gene3D" id="3.10.310.10">
    <property type="entry name" value="Diaminopimelate Epimerase, Chain A, domain 1"/>
    <property type="match status" value="2"/>
</dbReference>
<dbReference type="PANTHER" id="PTHR13774">
    <property type="entry name" value="PHENAZINE BIOSYNTHESIS PROTEIN"/>
    <property type="match status" value="1"/>
</dbReference>
<dbReference type="InterPro" id="IPR003719">
    <property type="entry name" value="Phenazine_PhzF-like"/>
</dbReference>
<comment type="similarity">
    <text evidence="1">Belongs to the PhzF family.</text>
</comment>
<dbReference type="PIRSF" id="PIRSF016184">
    <property type="entry name" value="PhzC_PhzF"/>
    <property type="match status" value="1"/>
</dbReference>
<sequence>MADEEEKNARPIFVVDAFTDKPFGGNPAAVCLVGSKELSDDVLQKIAKEMNLSETAFILEKNMIDTYNKGSCFGLRWFTPKCEVALCGHATLASAAVLFNSIGNPSTEVTFETLSGNLMARKQGSSICLNFPLNSCEPLHEEDQTIARLIKAVVGELGVKEVEYSKTTKKLLLCLEPSLTRDDLENLSPDFQAMMCAHSSGVVRGVIVTLQGTESNGCVDSSGAVYDFVSRYFAPWVGIPEDPVTGSAHTVLASFWSSRLKKNDFYARQCSSRGGELKIHVRQDNRVDIAGQAVLVLQGSLQL</sequence>
<dbReference type="Proteomes" id="UP001163046">
    <property type="component" value="Unassembled WGS sequence"/>
</dbReference>
<keyword evidence="2" id="KW-0413">Isomerase</keyword>
<gene>
    <name evidence="4" type="ORF">OS493_033643</name>
</gene>
<evidence type="ECO:0000313" key="5">
    <source>
        <dbReference type="Proteomes" id="UP001163046"/>
    </source>
</evidence>
<keyword evidence="5" id="KW-1185">Reference proteome</keyword>
<dbReference type="Pfam" id="PF02567">
    <property type="entry name" value="PhzC-PhzF"/>
    <property type="match status" value="1"/>
</dbReference>
<dbReference type="OrthoDB" id="75169at2759"/>
<proteinExistence type="inferred from homology"/>
<reference evidence="4" key="1">
    <citation type="submission" date="2023-01" db="EMBL/GenBank/DDBJ databases">
        <title>Genome assembly of the deep-sea coral Lophelia pertusa.</title>
        <authorList>
            <person name="Herrera S."/>
            <person name="Cordes E."/>
        </authorList>
    </citation>
    <scope>NUCLEOTIDE SEQUENCE</scope>
    <source>
        <strain evidence="4">USNM1676648</strain>
        <tissue evidence="4">Polyp</tissue>
    </source>
</reference>